<dbReference type="PANTHER" id="PTHR44591:SF3">
    <property type="entry name" value="RESPONSE REGULATORY DOMAIN-CONTAINING PROTEIN"/>
    <property type="match status" value="1"/>
</dbReference>
<gene>
    <name evidence="10" type="ORF">JOC47_000494</name>
</gene>
<dbReference type="GO" id="GO:0003677">
    <property type="term" value="F:DNA binding"/>
    <property type="evidence" value="ECO:0007669"/>
    <property type="project" value="UniProtKB-KW"/>
</dbReference>
<proteinExistence type="predicted"/>
<protein>
    <recommendedName>
        <fullName evidence="1">Stage 0 sporulation protein A homolog</fullName>
    </recommendedName>
</protein>
<dbReference type="Pfam" id="PF00072">
    <property type="entry name" value="Response_reg"/>
    <property type="match status" value="1"/>
</dbReference>
<dbReference type="AlphaFoldDB" id="A0A939BPW7"/>
<keyword evidence="5" id="KW-0238">DNA-binding</keyword>
<keyword evidence="6" id="KW-0804">Transcription</keyword>
<keyword evidence="2 8" id="KW-0597">Phosphoprotein</keyword>
<name>A0A939BPW7_9FIRM</name>
<dbReference type="Proteomes" id="UP000774000">
    <property type="component" value="Unassembled WGS sequence"/>
</dbReference>
<evidence type="ECO:0000313" key="10">
    <source>
        <dbReference type="EMBL" id="MBM7555669.1"/>
    </source>
</evidence>
<keyword evidence="4" id="KW-0805">Transcription regulation</keyword>
<dbReference type="FunFam" id="3.40.50.2300:FF:000001">
    <property type="entry name" value="DNA-binding response regulator PhoB"/>
    <property type="match status" value="1"/>
</dbReference>
<dbReference type="SMART" id="SM00448">
    <property type="entry name" value="REC"/>
    <property type="match status" value="1"/>
</dbReference>
<evidence type="ECO:0000313" key="11">
    <source>
        <dbReference type="Proteomes" id="UP000774000"/>
    </source>
</evidence>
<dbReference type="EMBL" id="JAFBDQ010000002">
    <property type="protein sequence ID" value="MBM7555669.1"/>
    <property type="molecule type" value="Genomic_DNA"/>
</dbReference>
<evidence type="ECO:0000256" key="4">
    <source>
        <dbReference type="ARBA" id="ARBA00023015"/>
    </source>
</evidence>
<dbReference type="Gene3D" id="3.40.50.2300">
    <property type="match status" value="1"/>
</dbReference>
<dbReference type="InterPro" id="IPR011006">
    <property type="entry name" value="CheY-like_superfamily"/>
</dbReference>
<evidence type="ECO:0000256" key="8">
    <source>
        <dbReference type="PROSITE-ProRule" id="PRU00169"/>
    </source>
</evidence>
<evidence type="ECO:0000256" key="3">
    <source>
        <dbReference type="ARBA" id="ARBA00023012"/>
    </source>
</evidence>
<comment type="caution">
    <text evidence="10">The sequence shown here is derived from an EMBL/GenBank/DDBJ whole genome shotgun (WGS) entry which is preliminary data.</text>
</comment>
<dbReference type="PROSITE" id="PS50110">
    <property type="entry name" value="RESPONSE_REGULATORY"/>
    <property type="match status" value="1"/>
</dbReference>
<evidence type="ECO:0000256" key="5">
    <source>
        <dbReference type="ARBA" id="ARBA00023125"/>
    </source>
</evidence>
<keyword evidence="3" id="KW-0902">Two-component regulatory system</keyword>
<dbReference type="InterPro" id="IPR001789">
    <property type="entry name" value="Sig_transdc_resp-reg_receiver"/>
</dbReference>
<evidence type="ECO:0000256" key="2">
    <source>
        <dbReference type="ARBA" id="ARBA00022553"/>
    </source>
</evidence>
<accession>A0A939BPW7</accession>
<comment type="function">
    <text evidence="7">May play the central regulatory role in sporulation. It may be an element of the effector pathway responsible for the activation of sporulation genes in response to nutritional stress. Spo0A may act in concert with spo0H (a sigma factor) to control the expression of some genes that are critical to the sporulation process.</text>
</comment>
<evidence type="ECO:0000256" key="1">
    <source>
        <dbReference type="ARBA" id="ARBA00018672"/>
    </source>
</evidence>
<evidence type="ECO:0000256" key="7">
    <source>
        <dbReference type="ARBA" id="ARBA00024867"/>
    </source>
</evidence>
<reference evidence="10" key="1">
    <citation type="submission" date="2021-01" db="EMBL/GenBank/DDBJ databases">
        <title>Genomic Encyclopedia of Type Strains, Phase IV (KMG-IV): sequencing the most valuable type-strain genomes for metagenomic binning, comparative biology and taxonomic classification.</title>
        <authorList>
            <person name="Goeker M."/>
        </authorList>
    </citation>
    <scope>NUCLEOTIDE SEQUENCE</scope>
    <source>
        <strain evidence="10">DSM 23230</strain>
    </source>
</reference>
<feature type="domain" description="Response regulatory" evidence="9">
    <location>
        <begin position="3"/>
        <end position="119"/>
    </location>
</feature>
<evidence type="ECO:0000256" key="6">
    <source>
        <dbReference type="ARBA" id="ARBA00023163"/>
    </source>
</evidence>
<dbReference type="PANTHER" id="PTHR44591">
    <property type="entry name" value="STRESS RESPONSE REGULATOR PROTEIN 1"/>
    <property type="match status" value="1"/>
</dbReference>
<dbReference type="RefSeq" id="WP_204700392.1">
    <property type="nucleotide sequence ID" value="NZ_JAFBDQ010000002.1"/>
</dbReference>
<keyword evidence="11" id="KW-1185">Reference proteome</keyword>
<dbReference type="SUPFAM" id="SSF52172">
    <property type="entry name" value="CheY-like"/>
    <property type="match status" value="1"/>
</dbReference>
<evidence type="ECO:0000259" key="9">
    <source>
        <dbReference type="PROSITE" id="PS50110"/>
    </source>
</evidence>
<sequence>MAKILVVDDEDTMRMLITETLALEDYEVSEATNGKLALELIKKDKPDVILLDLMMPEMDGYQVISKLKEQGIVDDFKIVILTAKGQQEEKEAALEQGADHFLSKPFSPMQLLDLVEEIL</sequence>
<organism evidence="10 11">
    <name type="scientific">Halanaerobacter jeridensis</name>
    <dbReference type="NCBI Taxonomy" id="706427"/>
    <lineage>
        <taxon>Bacteria</taxon>
        <taxon>Bacillati</taxon>
        <taxon>Bacillota</taxon>
        <taxon>Clostridia</taxon>
        <taxon>Halanaerobiales</taxon>
        <taxon>Halobacteroidaceae</taxon>
        <taxon>Halanaerobacter</taxon>
    </lineage>
</organism>
<feature type="modified residue" description="4-aspartylphosphate" evidence="8">
    <location>
        <position position="52"/>
    </location>
</feature>
<dbReference type="InterPro" id="IPR050595">
    <property type="entry name" value="Bact_response_regulator"/>
</dbReference>
<dbReference type="GO" id="GO:0000160">
    <property type="term" value="P:phosphorelay signal transduction system"/>
    <property type="evidence" value="ECO:0007669"/>
    <property type="project" value="UniProtKB-KW"/>
</dbReference>